<name>A0A1X6YI02_9RHOB</name>
<gene>
    <name evidence="1" type="ORF">ROG8370_00769</name>
</gene>
<reference evidence="2" key="1">
    <citation type="submission" date="2017-03" db="EMBL/GenBank/DDBJ databases">
        <authorList>
            <person name="Rodrigo-Torres L."/>
            <person name="Arahal R.D."/>
            <person name="Lucena T."/>
        </authorList>
    </citation>
    <scope>NUCLEOTIDE SEQUENCE [LARGE SCALE GENOMIC DNA]</scope>
    <source>
        <strain evidence="2">CECT 8370</strain>
    </source>
</reference>
<dbReference type="Proteomes" id="UP000194012">
    <property type="component" value="Unassembled WGS sequence"/>
</dbReference>
<keyword evidence="2" id="KW-1185">Reference proteome</keyword>
<evidence type="ECO:0000313" key="1">
    <source>
        <dbReference type="EMBL" id="SLN22197.1"/>
    </source>
</evidence>
<proteinExistence type="predicted"/>
<dbReference type="AlphaFoldDB" id="A0A1X6YI02"/>
<accession>A0A1X6YI02</accession>
<dbReference type="EMBL" id="FWFJ01000004">
    <property type="protein sequence ID" value="SLN22197.1"/>
    <property type="molecule type" value="Genomic_DNA"/>
</dbReference>
<sequence length="36" mass="3836">MESGTAVSDQTRQGTGVLAFQCTEVLGKTMLNLDSF</sequence>
<protein>
    <submittedName>
        <fullName evidence="1">Uncharacterized protein</fullName>
    </submittedName>
</protein>
<organism evidence="1 2">
    <name type="scientific">Roseovarius gaetbuli</name>
    <dbReference type="NCBI Taxonomy" id="1356575"/>
    <lineage>
        <taxon>Bacteria</taxon>
        <taxon>Pseudomonadati</taxon>
        <taxon>Pseudomonadota</taxon>
        <taxon>Alphaproteobacteria</taxon>
        <taxon>Rhodobacterales</taxon>
        <taxon>Roseobacteraceae</taxon>
        <taxon>Roseovarius</taxon>
    </lineage>
</organism>
<evidence type="ECO:0000313" key="2">
    <source>
        <dbReference type="Proteomes" id="UP000194012"/>
    </source>
</evidence>